<proteinExistence type="predicted"/>
<evidence type="ECO:0000313" key="1">
    <source>
        <dbReference type="EMBL" id="KAF1690967.1"/>
    </source>
</evidence>
<comment type="caution">
    <text evidence="1">The sequence shown here is derived from an EMBL/GenBank/DDBJ whole genome shotgun (WGS) entry which is preliminary data.</text>
</comment>
<dbReference type="AlphaFoldDB" id="A0A921P6F1"/>
<protein>
    <submittedName>
        <fullName evidence="1">Uncharacterized protein</fullName>
    </submittedName>
</protein>
<dbReference type="RefSeq" id="WP_162123092.1">
    <property type="nucleotide sequence ID" value="NZ_PDWK01000001.1"/>
</dbReference>
<dbReference type="OrthoDB" id="5965919at2"/>
<dbReference type="Proteomes" id="UP000717981">
    <property type="component" value="Unassembled WGS sequence"/>
</dbReference>
<reference evidence="1" key="1">
    <citation type="submission" date="2017-10" db="EMBL/GenBank/DDBJ databases">
        <title>Whole genome sequencing of members of genus Pseudoxanthomonas.</title>
        <authorList>
            <person name="Kumar S."/>
            <person name="Bansal K."/>
            <person name="Kaur A."/>
            <person name="Patil P."/>
            <person name="Sharma S."/>
            <person name="Patil P.B."/>
        </authorList>
    </citation>
    <scope>NUCLEOTIDE SEQUENCE</scope>
    <source>
        <strain evidence="1">DSM 22914</strain>
    </source>
</reference>
<accession>A0A921P6F1</accession>
<organism evidence="1 2">
    <name type="scientific">Pseudoxanthomonas taiwanensis</name>
    <dbReference type="NCBI Taxonomy" id="176598"/>
    <lineage>
        <taxon>Bacteria</taxon>
        <taxon>Pseudomonadati</taxon>
        <taxon>Pseudomonadota</taxon>
        <taxon>Gammaproteobacteria</taxon>
        <taxon>Lysobacterales</taxon>
        <taxon>Lysobacteraceae</taxon>
        <taxon>Pseudoxanthomonas</taxon>
    </lineage>
</organism>
<dbReference type="EMBL" id="PDWK01000001">
    <property type="protein sequence ID" value="KAF1690967.1"/>
    <property type="molecule type" value="Genomic_DNA"/>
</dbReference>
<sequence length="136" mass="14964">MRSFEHVRGHLAAAGFRLTLQEPYVTCVELSLQGGTRHQSIFVGELEGEDGRPLLRVSTPVGPAAGVDPLRALAFNWHSRTGYLAVADLDGEPYLQLCENRPYECLTPAELERLVLEIGGLGDRMERELSADGDML</sequence>
<gene>
    <name evidence="1" type="ORF">CR938_00390</name>
</gene>
<keyword evidence="2" id="KW-1185">Reference proteome</keyword>
<evidence type="ECO:0000313" key="2">
    <source>
        <dbReference type="Proteomes" id="UP000717981"/>
    </source>
</evidence>
<name>A0A921P6F1_9GAMM</name>